<evidence type="ECO:0000313" key="1">
    <source>
        <dbReference type="EMBL" id="GEL49057.1"/>
    </source>
</evidence>
<evidence type="ECO:0000313" key="2">
    <source>
        <dbReference type="Proteomes" id="UP000321800"/>
    </source>
</evidence>
<dbReference type="AlphaFoldDB" id="A0A511FKX3"/>
<organism evidence="1 2">
    <name type="scientific">Acetobacter tropicalis</name>
    <dbReference type="NCBI Taxonomy" id="104102"/>
    <lineage>
        <taxon>Bacteria</taxon>
        <taxon>Pseudomonadati</taxon>
        <taxon>Pseudomonadota</taxon>
        <taxon>Alphaproteobacteria</taxon>
        <taxon>Acetobacterales</taxon>
        <taxon>Acetobacteraceae</taxon>
        <taxon>Acetobacter</taxon>
    </lineage>
</organism>
<protein>
    <submittedName>
        <fullName evidence="1">Uncharacterized protein</fullName>
    </submittedName>
</protein>
<proteinExistence type="predicted"/>
<sequence>MRENSTGHSRGEKRKRRRLKDRFSLQKNAVHREYLKIGWHSEVKTPAMLFGFFCSALWV</sequence>
<accession>A0A511FKX3</accession>
<name>A0A511FKX3_9PROT</name>
<reference evidence="1 2" key="1">
    <citation type="submission" date="2019-07" db="EMBL/GenBank/DDBJ databases">
        <title>Whole genome shotgun sequence of Acetobacter tropicalis NBRC 16470.</title>
        <authorList>
            <person name="Hosoyama A."/>
            <person name="Uohara A."/>
            <person name="Ohji S."/>
            <person name="Ichikawa N."/>
        </authorList>
    </citation>
    <scope>NUCLEOTIDE SEQUENCE [LARGE SCALE GENOMIC DNA]</scope>
    <source>
        <strain evidence="1 2">NBRC 16470</strain>
    </source>
</reference>
<dbReference type="EMBL" id="BJVR01000001">
    <property type="protein sequence ID" value="GEL49057.1"/>
    <property type="molecule type" value="Genomic_DNA"/>
</dbReference>
<dbReference type="Proteomes" id="UP000321800">
    <property type="component" value="Unassembled WGS sequence"/>
</dbReference>
<gene>
    <name evidence="1" type="ORF">ATR01nite_01320</name>
</gene>
<comment type="caution">
    <text evidence="1">The sequence shown here is derived from an EMBL/GenBank/DDBJ whole genome shotgun (WGS) entry which is preliminary data.</text>
</comment>